<proteinExistence type="predicted"/>
<feature type="compositionally biased region" description="Basic and acidic residues" evidence="2">
    <location>
        <begin position="514"/>
        <end position="524"/>
    </location>
</feature>
<sequence>MRLTDWWNALITDLDRLKVLVKQETSNSEAWTAAMTMATEGREIEANLFAARTREANIKKASEKLGAEYTSSATEAPQYLPNVTNPDELLFAMVFYQHLNRYAQINEGNSLVLNGVRANDAVVQANMIELKKRIEAYCNNEEEANKVKETFPGVTQQAGANLFEKVQNMLSELPLEDKLIGQFEEDAKKKIDEYDQANVEYNQSNIASLFTELDAALKKKEKILREIAEYKKFIEELPHDDSLLDRLKDDNAHELEQTFPRVAGELRSLDTPDTERSGVTKVAVTATRAVIGAAETVGGWTNYLIGGTVGRVMPQGINNLASSLVSMVSGIKDTVKPLSNVAKKKETLIEKAQQQINDLADGLNSGDDPKFKVSGKDFEKLSSKQVDELADKVATIRYIVHIQKCLALYEQKQATGIAKVTQIGLFKPIVNWLSTTSFRRLMHDKILLISEAENLEKQLESMKEKFDKGEASYGHAELTDDLHNALEKTARKAEKIHSKSIYTMFSATLKEESERAKDDLKKVTEVAAPPRTPS</sequence>
<feature type="region of interest" description="Disordered" evidence="2">
    <location>
        <begin position="514"/>
        <end position="534"/>
    </location>
</feature>
<accession>A0A0W0W1B8</accession>
<dbReference type="AlphaFoldDB" id="A0A0W0W1B8"/>
<name>A0A0W0W1B8_9GAMM</name>
<reference evidence="3 4" key="1">
    <citation type="submission" date="2015-11" db="EMBL/GenBank/DDBJ databases">
        <title>Genomic analysis of 38 Legionella species identifies large and diverse effector repertoires.</title>
        <authorList>
            <person name="Burstein D."/>
            <person name="Amaro F."/>
            <person name="Zusman T."/>
            <person name="Lifshitz Z."/>
            <person name="Cohen O."/>
            <person name="Gilbert J.A."/>
            <person name="Pupko T."/>
            <person name="Shuman H.A."/>
            <person name="Segal G."/>
        </authorList>
    </citation>
    <scope>NUCLEOTIDE SEQUENCE [LARGE SCALE GENOMIC DNA]</scope>
    <source>
        <strain evidence="3 4">PX-1-G2-E2</strain>
    </source>
</reference>
<evidence type="ECO:0000256" key="1">
    <source>
        <dbReference type="SAM" id="Coils"/>
    </source>
</evidence>
<dbReference type="RefSeq" id="WP_058452488.1">
    <property type="nucleotide sequence ID" value="NZ_CAAAIB010000004.1"/>
</dbReference>
<evidence type="ECO:0000256" key="2">
    <source>
        <dbReference type="SAM" id="MobiDB-lite"/>
    </source>
</evidence>
<evidence type="ECO:0000313" key="4">
    <source>
        <dbReference type="Proteomes" id="UP000054908"/>
    </source>
</evidence>
<comment type="caution">
    <text evidence="3">The sequence shown here is derived from an EMBL/GenBank/DDBJ whole genome shotgun (WGS) entry which is preliminary data.</text>
</comment>
<dbReference type="PATRIC" id="fig|466.6.peg.1827"/>
<dbReference type="Proteomes" id="UP000054908">
    <property type="component" value="Unassembled WGS sequence"/>
</dbReference>
<protein>
    <submittedName>
        <fullName evidence="3">Uncharacterized protein</fullName>
    </submittedName>
</protein>
<gene>
    <name evidence="3" type="ORF">Lmac_1737</name>
</gene>
<dbReference type="EMBL" id="LNYL01000042">
    <property type="protein sequence ID" value="KTD25966.1"/>
    <property type="molecule type" value="Genomic_DNA"/>
</dbReference>
<keyword evidence="4" id="KW-1185">Reference proteome</keyword>
<dbReference type="OrthoDB" id="5631545at2"/>
<feature type="coiled-coil region" evidence="1">
    <location>
        <begin position="445"/>
        <end position="472"/>
    </location>
</feature>
<keyword evidence="1" id="KW-0175">Coiled coil</keyword>
<organism evidence="3 4">
    <name type="scientific">Legionella maceachernii</name>
    <dbReference type="NCBI Taxonomy" id="466"/>
    <lineage>
        <taxon>Bacteria</taxon>
        <taxon>Pseudomonadati</taxon>
        <taxon>Pseudomonadota</taxon>
        <taxon>Gammaproteobacteria</taxon>
        <taxon>Legionellales</taxon>
        <taxon>Legionellaceae</taxon>
        <taxon>Legionella</taxon>
    </lineage>
</organism>
<evidence type="ECO:0000313" key="3">
    <source>
        <dbReference type="EMBL" id="KTD25966.1"/>
    </source>
</evidence>
<dbReference type="STRING" id="466.Lmac_1737"/>